<organism evidence="2 3">
    <name type="scientific">Hyaloscypha bicolor E</name>
    <dbReference type="NCBI Taxonomy" id="1095630"/>
    <lineage>
        <taxon>Eukaryota</taxon>
        <taxon>Fungi</taxon>
        <taxon>Dikarya</taxon>
        <taxon>Ascomycota</taxon>
        <taxon>Pezizomycotina</taxon>
        <taxon>Leotiomycetes</taxon>
        <taxon>Helotiales</taxon>
        <taxon>Hyaloscyphaceae</taxon>
        <taxon>Hyaloscypha</taxon>
        <taxon>Hyaloscypha bicolor</taxon>
    </lineage>
</organism>
<feature type="compositionally biased region" description="Pro residues" evidence="1">
    <location>
        <begin position="44"/>
        <end position="53"/>
    </location>
</feature>
<reference evidence="2 3" key="1">
    <citation type="submission" date="2016-04" db="EMBL/GenBank/DDBJ databases">
        <title>A degradative enzymes factory behind the ericoid mycorrhizal symbiosis.</title>
        <authorList>
            <consortium name="DOE Joint Genome Institute"/>
            <person name="Martino E."/>
            <person name="Morin E."/>
            <person name="Grelet G."/>
            <person name="Kuo A."/>
            <person name="Kohler A."/>
            <person name="Daghino S."/>
            <person name="Barry K."/>
            <person name="Choi C."/>
            <person name="Cichocki N."/>
            <person name="Clum A."/>
            <person name="Copeland A."/>
            <person name="Hainaut M."/>
            <person name="Haridas S."/>
            <person name="Labutti K."/>
            <person name="Lindquist E."/>
            <person name="Lipzen A."/>
            <person name="Khouja H.-R."/>
            <person name="Murat C."/>
            <person name="Ohm R."/>
            <person name="Olson A."/>
            <person name="Spatafora J."/>
            <person name="Veneault-Fourrey C."/>
            <person name="Henrissat B."/>
            <person name="Grigoriev I."/>
            <person name="Martin F."/>
            <person name="Perotto S."/>
        </authorList>
    </citation>
    <scope>NUCLEOTIDE SEQUENCE [LARGE SCALE GENOMIC DNA]</scope>
    <source>
        <strain evidence="2 3">E</strain>
    </source>
</reference>
<dbReference type="AlphaFoldDB" id="A0A2J6TRX7"/>
<keyword evidence="3" id="KW-1185">Reference proteome</keyword>
<name>A0A2J6TRX7_9HELO</name>
<evidence type="ECO:0000313" key="3">
    <source>
        <dbReference type="Proteomes" id="UP000235371"/>
    </source>
</evidence>
<evidence type="ECO:0000256" key="1">
    <source>
        <dbReference type="SAM" id="MobiDB-lite"/>
    </source>
</evidence>
<proteinExistence type="predicted"/>
<protein>
    <submittedName>
        <fullName evidence="2">Uncharacterized protein</fullName>
    </submittedName>
</protein>
<feature type="region of interest" description="Disordered" evidence="1">
    <location>
        <begin position="42"/>
        <end position="71"/>
    </location>
</feature>
<dbReference type="Proteomes" id="UP000235371">
    <property type="component" value="Unassembled WGS sequence"/>
</dbReference>
<accession>A0A2J6TRX7</accession>
<dbReference type="InParanoid" id="A0A2J6TRX7"/>
<sequence length="71" mass="7883">VISKVWILPIDFPAIPSHIRLNIAKAPPNWVQNWAIGKQLIYPDSPPPHPPPTSGTYQAPSDSSVYHSYPL</sequence>
<dbReference type="RefSeq" id="XP_024742673.1">
    <property type="nucleotide sequence ID" value="XM_024879119.1"/>
</dbReference>
<feature type="compositionally biased region" description="Polar residues" evidence="1">
    <location>
        <begin position="54"/>
        <end position="71"/>
    </location>
</feature>
<evidence type="ECO:0000313" key="2">
    <source>
        <dbReference type="EMBL" id="PMD65769.1"/>
    </source>
</evidence>
<dbReference type="GeneID" id="36587196"/>
<gene>
    <name evidence="2" type="ORF">K444DRAFT_607156</name>
</gene>
<dbReference type="EMBL" id="KZ613745">
    <property type="protein sequence ID" value="PMD65769.1"/>
    <property type="molecule type" value="Genomic_DNA"/>
</dbReference>
<feature type="non-terminal residue" evidence="2">
    <location>
        <position position="1"/>
    </location>
</feature>